<name>A0ACC0Z7D1_9ROSI</name>
<keyword evidence="2" id="KW-1185">Reference proteome</keyword>
<reference evidence="2" key="1">
    <citation type="journal article" date="2023" name="G3 (Bethesda)">
        <title>Genome assembly and association tests identify interacting loci associated with vigor, precocity, and sex in interspecific pistachio rootstocks.</title>
        <authorList>
            <person name="Palmer W."/>
            <person name="Jacygrad E."/>
            <person name="Sagayaradj S."/>
            <person name="Cavanaugh K."/>
            <person name="Han R."/>
            <person name="Bertier L."/>
            <person name="Beede B."/>
            <person name="Kafkas S."/>
            <person name="Golino D."/>
            <person name="Preece J."/>
            <person name="Michelmore R."/>
        </authorList>
    </citation>
    <scope>NUCLEOTIDE SEQUENCE [LARGE SCALE GENOMIC DNA]</scope>
</reference>
<dbReference type="Proteomes" id="UP001163603">
    <property type="component" value="Chromosome 3"/>
</dbReference>
<gene>
    <name evidence="1" type="ORF">Pint_04370</name>
</gene>
<protein>
    <submittedName>
        <fullName evidence="1">Uncharacterized protein</fullName>
    </submittedName>
</protein>
<evidence type="ECO:0000313" key="2">
    <source>
        <dbReference type="Proteomes" id="UP001163603"/>
    </source>
</evidence>
<accession>A0ACC0Z7D1</accession>
<sequence>MAGSCTILIIFSFLFSTVTTATTVNTITPGQSIRDGESTVVSRGQAFELGFFTPGKSRNRYVGIWYKKLSGKVSDRTVIWVANRDTPLSDSSGVLTITQKGFLVLLNSTNGTVWSSTVSKIANNPVAELLESGNLVVKVAKKDDNADNFLWQSFDYPGDNLLPGMKLGVNLVTGLNRYMSSWRGTDDPAHGDFKYMIDPHGVPQLVLTKGNTIQFRAGSWNGLRWTGVPQLRENPVYRFEFVLNQNEVFYRFNVTNSSVPSRMVLSPSGVTGRLTWIDRSQSWQPFSRFSGLTLDQCDNYALCGAYASCNINMNTPSCECLEGFKPKFPDEWSNLDWSNGCVRRTELDCKNGDGFLKHKGAKLPDTRSSRINKNISLLECEKLCSKDCSCTAYANSDIRGSGCLLWFDELVDIRALTENQQDLYVRMAASELASIERRRQSRKKKLVIIIVTSILLAMAMGVLILGWILYLRKKKLKNQGKGNEEMDLPIFDWATIANATCNFSNNNKLGEGGFGPVYKVTLLICK</sequence>
<evidence type="ECO:0000313" key="1">
    <source>
        <dbReference type="EMBL" id="KAJ0046088.1"/>
    </source>
</evidence>
<organism evidence="1 2">
    <name type="scientific">Pistacia integerrima</name>
    <dbReference type="NCBI Taxonomy" id="434235"/>
    <lineage>
        <taxon>Eukaryota</taxon>
        <taxon>Viridiplantae</taxon>
        <taxon>Streptophyta</taxon>
        <taxon>Embryophyta</taxon>
        <taxon>Tracheophyta</taxon>
        <taxon>Spermatophyta</taxon>
        <taxon>Magnoliopsida</taxon>
        <taxon>eudicotyledons</taxon>
        <taxon>Gunneridae</taxon>
        <taxon>Pentapetalae</taxon>
        <taxon>rosids</taxon>
        <taxon>malvids</taxon>
        <taxon>Sapindales</taxon>
        <taxon>Anacardiaceae</taxon>
        <taxon>Pistacia</taxon>
    </lineage>
</organism>
<proteinExistence type="predicted"/>
<comment type="caution">
    <text evidence="1">The sequence shown here is derived from an EMBL/GenBank/DDBJ whole genome shotgun (WGS) entry which is preliminary data.</text>
</comment>
<dbReference type="EMBL" id="CM047738">
    <property type="protein sequence ID" value="KAJ0046088.1"/>
    <property type="molecule type" value="Genomic_DNA"/>
</dbReference>